<dbReference type="InterPro" id="IPR052711">
    <property type="entry name" value="Zinc_ADH-like"/>
</dbReference>
<gene>
    <name evidence="2" type="ORF">MPH_08261</name>
</gene>
<organism evidence="2 3">
    <name type="scientific">Macrophomina phaseolina (strain MS6)</name>
    <name type="common">Charcoal rot fungus</name>
    <dbReference type="NCBI Taxonomy" id="1126212"/>
    <lineage>
        <taxon>Eukaryota</taxon>
        <taxon>Fungi</taxon>
        <taxon>Dikarya</taxon>
        <taxon>Ascomycota</taxon>
        <taxon>Pezizomycotina</taxon>
        <taxon>Dothideomycetes</taxon>
        <taxon>Dothideomycetes incertae sedis</taxon>
        <taxon>Botryosphaeriales</taxon>
        <taxon>Botryosphaeriaceae</taxon>
        <taxon>Macrophomina</taxon>
    </lineage>
</organism>
<dbReference type="PANTHER" id="PTHR45033:SF2">
    <property type="entry name" value="ZINC-TYPE ALCOHOL DEHYDROGENASE-LIKE PROTEIN C1773.06C"/>
    <property type="match status" value="1"/>
</dbReference>
<evidence type="ECO:0000313" key="2">
    <source>
        <dbReference type="EMBL" id="EKG14580.1"/>
    </source>
</evidence>
<dbReference type="Pfam" id="PF08240">
    <property type="entry name" value="ADH_N"/>
    <property type="match status" value="1"/>
</dbReference>
<dbReference type="InParanoid" id="K2SCM4"/>
<dbReference type="SUPFAM" id="SSF50129">
    <property type="entry name" value="GroES-like"/>
    <property type="match status" value="1"/>
</dbReference>
<comment type="caution">
    <text evidence="2">The sequence shown here is derived from an EMBL/GenBank/DDBJ whole genome shotgun (WGS) entry which is preliminary data.</text>
</comment>
<dbReference type="HOGENOM" id="CLU_1750037_0_0_1"/>
<dbReference type="EMBL" id="AHHD01000344">
    <property type="protein sequence ID" value="EKG14580.1"/>
    <property type="molecule type" value="Genomic_DNA"/>
</dbReference>
<dbReference type="VEuPathDB" id="FungiDB:MPH_08261"/>
<dbReference type="InterPro" id="IPR011032">
    <property type="entry name" value="GroES-like_sf"/>
</dbReference>
<proteinExistence type="predicted"/>
<dbReference type="PANTHER" id="PTHR45033">
    <property type="match status" value="1"/>
</dbReference>
<dbReference type="OrthoDB" id="3509362at2759"/>
<evidence type="ECO:0000259" key="1">
    <source>
        <dbReference type="Pfam" id="PF08240"/>
    </source>
</evidence>
<accession>K2SCM4</accession>
<dbReference type="AlphaFoldDB" id="K2SCM4"/>
<dbReference type="STRING" id="1126212.K2SCM4"/>
<feature type="domain" description="Alcohol dehydrogenase-like N-terminal" evidence="1">
    <location>
        <begin position="40"/>
        <end position="136"/>
    </location>
</feature>
<dbReference type="Gene3D" id="3.90.180.10">
    <property type="entry name" value="Medium-chain alcohol dehydrogenases, catalytic domain"/>
    <property type="match status" value="1"/>
</dbReference>
<name>K2SCM4_MACPH</name>
<reference evidence="2 3" key="1">
    <citation type="journal article" date="2012" name="BMC Genomics">
        <title>Tools to kill: Genome of one of the most destructive plant pathogenic fungi Macrophomina phaseolina.</title>
        <authorList>
            <person name="Islam M.S."/>
            <person name="Haque M.S."/>
            <person name="Islam M.M."/>
            <person name="Emdad E.M."/>
            <person name="Halim A."/>
            <person name="Hossen Q.M.M."/>
            <person name="Hossain M.Z."/>
            <person name="Ahmed B."/>
            <person name="Rahim S."/>
            <person name="Rahman M.S."/>
            <person name="Alam M.M."/>
            <person name="Hou S."/>
            <person name="Wan X."/>
            <person name="Saito J.A."/>
            <person name="Alam M."/>
        </authorList>
    </citation>
    <scope>NUCLEOTIDE SEQUENCE [LARGE SCALE GENOMIC DNA]</scope>
    <source>
        <strain evidence="2 3">MS6</strain>
    </source>
</reference>
<dbReference type="InterPro" id="IPR013154">
    <property type="entry name" value="ADH-like_N"/>
</dbReference>
<dbReference type="Proteomes" id="UP000007129">
    <property type="component" value="Unassembled WGS sequence"/>
</dbReference>
<protein>
    <submittedName>
        <fullName evidence="2">Alcohol dehydrogenase superfamily zinc-containing</fullName>
    </submittedName>
</protein>
<sequence>MFSAWQVWSESISNWRAPEAVEHLQLNEGLPIPARAGLRPNQVLVRIRAASVNARDIMVIANDLKVPLKTARNLTPCADGAGEIGFAGQSTGLEEGQKVIITPGAWEAGSDTPSLEAFQGKGAGSAQGTLRQYAVLVSRLSTLSRFEMS</sequence>
<evidence type="ECO:0000313" key="3">
    <source>
        <dbReference type="Proteomes" id="UP000007129"/>
    </source>
</evidence>